<dbReference type="Pfam" id="PF02661">
    <property type="entry name" value="Fic"/>
    <property type="match status" value="1"/>
</dbReference>
<gene>
    <name evidence="4" type="ordered locus">Belba_3176</name>
</gene>
<dbReference type="STRING" id="866536.Belba_3176"/>
<dbReference type="PANTHER" id="PTHR13504:SF38">
    <property type="entry name" value="FIDO DOMAIN-CONTAINING PROTEIN"/>
    <property type="match status" value="1"/>
</dbReference>
<evidence type="ECO:0000313" key="4">
    <source>
        <dbReference type="EMBL" id="AFL85688.1"/>
    </source>
</evidence>
<proteinExistence type="predicted"/>
<dbReference type="PATRIC" id="fig|866536.3.peg.3286"/>
<dbReference type="AlphaFoldDB" id="I3Z8X0"/>
<evidence type="ECO:0000256" key="2">
    <source>
        <dbReference type="PIRSR" id="PIRSR640198-2"/>
    </source>
</evidence>
<protein>
    <recommendedName>
        <fullName evidence="3">Fido domain-containing protein</fullName>
    </recommendedName>
</protein>
<dbReference type="KEGG" id="bbd:Belba_3176"/>
<keyword evidence="2" id="KW-0067">ATP-binding</keyword>
<dbReference type="GO" id="GO:0005524">
    <property type="term" value="F:ATP binding"/>
    <property type="evidence" value="ECO:0007669"/>
    <property type="project" value="UniProtKB-KW"/>
</dbReference>
<dbReference type="HOGENOM" id="CLU_1052379_0_0_10"/>
<reference evidence="5" key="1">
    <citation type="submission" date="2012-06" db="EMBL/GenBank/DDBJ databases">
        <title>The complete genome of Belliella baltica DSM 15883.</title>
        <authorList>
            <person name="Lucas S."/>
            <person name="Copeland A."/>
            <person name="Lapidus A."/>
            <person name="Goodwin L."/>
            <person name="Pitluck S."/>
            <person name="Peters L."/>
            <person name="Mikhailova N."/>
            <person name="Davenport K."/>
            <person name="Kyrpides N."/>
            <person name="Mavromatis K."/>
            <person name="Pagani I."/>
            <person name="Ivanova N."/>
            <person name="Ovchinnikova G."/>
            <person name="Zeytun A."/>
            <person name="Detter J.C."/>
            <person name="Han C."/>
            <person name="Land M."/>
            <person name="Hauser L."/>
            <person name="Markowitz V."/>
            <person name="Cheng J.-F."/>
            <person name="Hugenholtz P."/>
            <person name="Woyke T."/>
            <person name="Wu D."/>
            <person name="Tindall B."/>
            <person name="Pomrenke H."/>
            <person name="Brambilla E."/>
            <person name="Klenk H.-P."/>
            <person name="Eisen J.A."/>
        </authorList>
    </citation>
    <scope>NUCLEOTIDE SEQUENCE [LARGE SCALE GENOMIC DNA]</scope>
    <source>
        <strain evidence="5">DSM 15883 / CIP 108006 / LMG 21964 / BA134</strain>
    </source>
</reference>
<feature type="binding site" evidence="2">
    <location>
        <begin position="195"/>
        <end position="202"/>
    </location>
    <ligand>
        <name>ATP</name>
        <dbReference type="ChEBI" id="CHEBI:30616"/>
    </ligand>
</feature>
<dbReference type="Gene3D" id="1.10.3290.10">
    <property type="entry name" value="Fido-like domain"/>
    <property type="match status" value="1"/>
</dbReference>
<name>I3Z8X0_BELBD</name>
<organism evidence="4 5">
    <name type="scientific">Belliella baltica (strain DSM 15883 / CIP 108006 / LMG 21964 / BA134)</name>
    <dbReference type="NCBI Taxonomy" id="866536"/>
    <lineage>
        <taxon>Bacteria</taxon>
        <taxon>Pseudomonadati</taxon>
        <taxon>Bacteroidota</taxon>
        <taxon>Cytophagia</taxon>
        <taxon>Cytophagales</taxon>
        <taxon>Cyclobacteriaceae</taxon>
        <taxon>Belliella</taxon>
    </lineage>
</organism>
<dbReference type="RefSeq" id="WP_014773632.1">
    <property type="nucleotide sequence ID" value="NC_018010.1"/>
</dbReference>
<keyword evidence="5" id="KW-1185">Reference proteome</keyword>
<evidence type="ECO:0000256" key="1">
    <source>
        <dbReference type="PIRSR" id="PIRSR640198-1"/>
    </source>
</evidence>
<dbReference type="OrthoDB" id="9813719at2"/>
<dbReference type="EMBL" id="CP003281">
    <property type="protein sequence ID" value="AFL85688.1"/>
    <property type="molecule type" value="Genomic_DNA"/>
</dbReference>
<dbReference type="Proteomes" id="UP000006050">
    <property type="component" value="Chromosome"/>
</dbReference>
<dbReference type="PANTHER" id="PTHR13504">
    <property type="entry name" value="FIDO DOMAIN-CONTAINING PROTEIN DDB_G0283145"/>
    <property type="match status" value="1"/>
</dbReference>
<dbReference type="SUPFAM" id="SSF140931">
    <property type="entry name" value="Fic-like"/>
    <property type="match status" value="1"/>
</dbReference>
<feature type="domain" description="Fido" evidence="3">
    <location>
        <begin position="93"/>
        <end position="252"/>
    </location>
</feature>
<feature type="active site" evidence="1">
    <location>
        <position position="191"/>
    </location>
</feature>
<dbReference type="PROSITE" id="PS51459">
    <property type="entry name" value="FIDO"/>
    <property type="match status" value="1"/>
</dbReference>
<evidence type="ECO:0000259" key="3">
    <source>
        <dbReference type="PROSITE" id="PS51459"/>
    </source>
</evidence>
<keyword evidence="2" id="KW-0547">Nucleotide-binding</keyword>
<dbReference type="eggNOG" id="COG3177">
    <property type="taxonomic scope" value="Bacteria"/>
</dbReference>
<dbReference type="InterPro" id="IPR040198">
    <property type="entry name" value="Fido_containing"/>
</dbReference>
<accession>I3Z8X0</accession>
<dbReference type="InterPro" id="IPR003812">
    <property type="entry name" value="Fido"/>
</dbReference>
<evidence type="ECO:0000313" key="5">
    <source>
        <dbReference type="Proteomes" id="UP000006050"/>
    </source>
</evidence>
<dbReference type="InterPro" id="IPR036597">
    <property type="entry name" value="Fido-like_dom_sf"/>
</dbReference>
<sequence>MLPEYLLKFNKILLKFQRKFPRTEWSNDFKNSLINDYSFFSARVEDSKLEYGDTINFLNDETIRGINFDSLLAISDHQSVLKNLLDSLEDFSLTEDTIRQIHRSLMESPLAWEADFRPELVGNYRNIPTIGSRQPYFENKHYAPHYNLEIIMSSYLDIFNSKLSLIDNTEYGKHLLTQVTYFHNKFLNEIHPFADGNGRVCRILIGAILMLNNCPPIFPRITNQTQQKKYISIIVRCEKEESDEPMMKYFALGMTEYLESRLGD</sequence>